<organism evidence="2 3">
    <name type="scientific">Aspergillus tubingensis (strain CBS 134.48)</name>
    <dbReference type="NCBI Taxonomy" id="767770"/>
    <lineage>
        <taxon>Eukaryota</taxon>
        <taxon>Fungi</taxon>
        <taxon>Dikarya</taxon>
        <taxon>Ascomycota</taxon>
        <taxon>Pezizomycotina</taxon>
        <taxon>Eurotiomycetes</taxon>
        <taxon>Eurotiomycetidae</taxon>
        <taxon>Eurotiales</taxon>
        <taxon>Aspergillaceae</taxon>
        <taxon>Aspergillus</taxon>
        <taxon>Aspergillus subgen. Circumdati</taxon>
    </lineage>
</organism>
<proteinExistence type="predicted"/>
<evidence type="ECO:0000313" key="2">
    <source>
        <dbReference type="EMBL" id="OJI87460.1"/>
    </source>
</evidence>
<name>A0A1L9NDU9_ASPTC</name>
<dbReference type="VEuPathDB" id="FungiDB:ASPTUDRAFT_439804"/>
<reference evidence="3" key="1">
    <citation type="journal article" date="2017" name="Genome Biol.">
        <title>Comparative genomics reveals high biological diversity and specific adaptations in the industrially and medically important fungal genus Aspergillus.</title>
        <authorList>
            <person name="de Vries R.P."/>
            <person name="Riley R."/>
            <person name="Wiebenga A."/>
            <person name="Aguilar-Osorio G."/>
            <person name="Amillis S."/>
            <person name="Uchima C.A."/>
            <person name="Anderluh G."/>
            <person name="Asadollahi M."/>
            <person name="Askin M."/>
            <person name="Barry K."/>
            <person name="Battaglia E."/>
            <person name="Bayram O."/>
            <person name="Benocci T."/>
            <person name="Braus-Stromeyer S.A."/>
            <person name="Caldana C."/>
            <person name="Canovas D."/>
            <person name="Cerqueira G.C."/>
            <person name="Chen F."/>
            <person name="Chen W."/>
            <person name="Choi C."/>
            <person name="Clum A."/>
            <person name="Dos Santos R.A."/>
            <person name="Damasio A.R."/>
            <person name="Diallinas G."/>
            <person name="Emri T."/>
            <person name="Fekete E."/>
            <person name="Flipphi M."/>
            <person name="Freyberg S."/>
            <person name="Gallo A."/>
            <person name="Gournas C."/>
            <person name="Habgood R."/>
            <person name="Hainaut M."/>
            <person name="Harispe M.L."/>
            <person name="Henrissat B."/>
            <person name="Hilden K.S."/>
            <person name="Hope R."/>
            <person name="Hossain A."/>
            <person name="Karabika E."/>
            <person name="Karaffa L."/>
            <person name="Karanyi Z."/>
            <person name="Krasevec N."/>
            <person name="Kuo A."/>
            <person name="Kusch H."/>
            <person name="LaButti K."/>
            <person name="Lagendijk E.L."/>
            <person name="Lapidus A."/>
            <person name="Levasseur A."/>
            <person name="Lindquist E."/>
            <person name="Lipzen A."/>
            <person name="Logrieco A.F."/>
            <person name="MacCabe A."/>
            <person name="Maekelae M.R."/>
            <person name="Malavazi I."/>
            <person name="Melin P."/>
            <person name="Meyer V."/>
            <person name="Mielnichuk N."/>
            <person name="Miskei M."/>
            <person name="Molnar A.P."/>
            <person name="Mule G."/>
            <person name="Ngan C.Y."/>
            <person name="Orejas M."/>
            <person name="Orosz E."/>
            <person name="Ouedraogo J.P."/>
            <person name="Overkamp K.M."/>
            <person name="Park H.-S."/>
            <person name="Perrone G."/>
            <person name="Piumi F."/>
            <person name="Punt P.J."/>
            <person name="Ram A.F."/>
            <person name="Ramon A."/>
            <person name="Rauscher S."/>
            <person name="Record E."/>
            <person name="Riano-Pachon D.M."/>
            <person name="Robert V."/>
            <person name="Roehrig J."/>
            <person name="Ruller R."/>
            <person name="Salamov A."/>
            <person name="Salih N.S."/>
            <person name="Samson R.A."/>
            <person name="Sandor E."/>
            <person name="Sanguinetti M."/>
            <person name="Schuetze T."/>
            <person name="Sepcic K."/>
            <person name="Shelest E."/>
            <person name="Sherlock G."/>
            <person name="Sophianopoulou V."/>
            <person name="Squina F.M."/>
            <person name="Sun H."/>
            <person name="Susca A."/>
            <person name="Todd R.B."/>
            <person name="Tsang A."/>
            <person name="Unkles S.E."/>
            <person name="van de Wiele N."/>
            <person name="van Rossen-Uffink D."/>
            <person name="Oliveira J.V."/>
            <person name="Vesth T.C."/>
            <person name="Visser J."/>
            <person name="Yu J.-H."/>
            <person name="Zhou M."/>
            <person name="Andersen M.R."/>
            <person name="Archer D.B."/>
            <person name="Baker S.E."/>
            <person name="Benoit I."/>
            <person name="Brakhage A.A."/>
            <person name="Braus G.H."/>
            <person name="Fischer R."/>
            <person name="Frisvad J.C."/>
            <person name="Goldman G.H."/>
            <person name="Houbraken J."/>
            <person name="Oakley B."/>
            <person name="Pocsi I."/>
            <person name="Scazzocchio C."/>
            <person name="Seiboth B."/>
            <person name="vanKuyk P.A."/>
            <person name="Wortman J."/>
            <person name="Dyer P.S."/>
            <person name="Grigoriev I.V."/>
        </authorList>
    </citation>
    <scope>NUCLEOTIDE SEQUENCE [LARGE SCALE GENOMIC DNA]</scope>
    <source>
        <strain evidence="3">CBS 134.48</strain>
    </source>
</reference>
<accession>A0A1L9NDU9</accession>
<evidence type="ECO:0000313" key="3">
    <source>
        <dbReference type="Proteomes" id="UP000184304"/>
    </source>
</evidence>
<dbReference type="EMBL" id="KV878183">
    <property type="protein sequence ID" value="OJI87460.1"/>
    <property type="molecule type" value="Genomic_DNA"/>
</dbReference>
<protein>
    <submittedName>
        <fullName evidence="2">Uncharacterized protein</fullName>
    </submittedName>
</protein>
<feature type="region of interest" description="Disordered" evidence="1">
    <location>
        <begin position="74"/>
        <end position="98"/>
    </location>
</feature>
<sequence length="174" mass="19354">MLKPIVNYVISSAKVIDIISQAHIAILKHLVLQNPLWQFVYEMSSLYERCYSCGRETGGSLFCSSYGRSISTDPSCMPHDRQASSTATRTPPHTAEDPPAEQIFHFEKQSRHGNKSYDPTKNATRQSGCGSIPCDIQNNMNDYTSSFTPRSHHSVLDIPLTKKCSDTSLESPSP</sequence>
<keyword evidence="3" id="KW-1185">Reference proteome</keyword>
<evidence type="ECO:0000256" key="1">
    <source>
        <dbReference type="SAM" id="MobiDB-lite"/>
    </source>
</evidence>
<gene>
    <name evidence="2" type="ORF">ASPTUDRAFT_439804</name>
</gene>
<dbReference type="AlphaFoldDB" id="A0A1L9NDU9"/>
<dbReference type="Proteomes" id="UP000184304">
    <property type="component" value="Unassembled WGS sequence"/>
</dbReference>